<comment type="subcellular location">
    <subcellularLocation>
        <location evidence="1">Membrane</location>
        <topology evidence="1">Multi-pass membrane protein</topology>
    </subcellularLocation>
</comment>
<dbReference type="PANTHER" id="PTHR21236">
    <property type="entry name" value="GOLGI MEMBRANE PROTEIN YIP1"/>
    <property type="match status" value="1"/>
</dbReference>
<keyword evidence="5 7" id="KW-0472">Membrane</keyword>
<evidence type="ECO:0000256" key="6">
    <source>
        <dbReference type="SAM" id="MobiDB-lite"/>
    </source>
</evidence>
<evidence type="ECO:0000256" key="3">
    <source>
        <dbReference type="ARBA" id="ARBA00022692"/>
    </source>
</evidence>
<feature type="region of interest" description="Disordered" evidence="6">
    <location>
        <begin position="1"/>
        <end position="30"/>
    </location>
</feature>
<feature type="transmembrane region" description="Helical" evidence="7">
    <location>
        <begin position="111"/>
        <end position="130"/>
    </location>
</feature>
<proteinExistence type="inferred from homology"/>
<evidence type="ECO:0008006" key="10">
    <source>
        <dbReference type="Google" id="ProtNLM"/>
    </source>
</evidence>
<organism evidence="8 9">
    <name type="scientific">Sphagnum troendelagicum</name>
    <dbReference type="NCBI Taxonomy" id="128251"/>
    <lineage>
        <taxon>Eukaryota</taxon>
        <taxon>Viridiplantae</taxon>
        <taxon>Streptophyta</taxon>
        <taxon>Embryophyta</taxon>
        <taxon>Bryophyta</taxon>
        <taxon>Sphagnophytina</taxon>
        <taxon>Sphagnopsida</taxon>
        <taxon>Sphagnales</taxon>
        <taxon>Sphagnaceae</taxon>
        <taxon>Sphagnum</taxon>
    </lineage>
</organism>
<keyword evidence="4 7" id="KW-1133">Transmembrane helix</keyword>
<comment type="similarity">
    <text evidence="2">Belongs to the YIP1 family.</text>
</comment>
<feature type="transmembrane region" description="Helical" evidence="7">
    <location>
        <begin position="136"/>
        <end position="156"/>
    </location>
</feature>
<reference evidence="8" key="1">
    <citation type="submission" date="2024-02" db="EMBL/GenBank/DDBJ databases">
        <authorList>
            <consortium name="ELIXIR-Norway"/>
            <consortium name="Elixir Norway"/>
        </authorList>
    </citation>
    <scope>NUCLEOTIDE SEQUENCE</scope>
</reference>
<gene>
    <name evidence="8" type="ORF">CSSPTR1EN2_LOCUS19282</name>
</gene>
<dbReference type="EMBL" id="OZ019898">
    <property type="protein sequence ID" value="CAK9228642.1"/>
    <property type="molecule type" value="Genomic_DNA"/>
</dbReference>
<keyword evidence="9" id="KW-1185">Reference proteome</keyword>
<feature type="transmembrane region" description="Helical" evidence="7">
    <location>
        <begin position="168"/>
        <end position="188"/>
    </location>
</feature>
<evidence type="ECO:0000256" key="4">
    <source>
        <dbReference type="ARBA" id="ARBA00022989"/>
    </source>
</evidence>
<accession>A0ABP0URV2</accession>
<feature type="transmembrane region" description="Helical" evidence="7">
    <location>
        <begin position="228"/>
        <end position="245"/>
    </location>
</feature>
<protein>
    <recommendedName>
        <fullName evidence="10">Protein YIP</fullName>
    </recommendedName>
</protein>
<evidence type="ECO:0000313" key="8">
    <source>
        <dbReference type="EMBL" id="CAK9228642.1"/>
    </source>
</evidence>
<sequence length="246" mass="26230">MREEGIAVSFDGVHQRRPVSGGNVPAAGGGGRGPAGLPFMSFDYGPAAHVPPPTIGGGYGAGSSGGGGGFGAFEEDAPLLDELGINFTQISRKMLTVVNPFRRVMHLHEDADLAGPFIFCILFGVCQLLAGKLHFGVILGWTSLASLYVYMVLNLLAGRYGSLDLYHCGSLVGYSLLPMVIFSLLSIFVPGRGVLEFILALLTVIWCTRSCTTLMIDLVPNAEEYRSLIAYPCGLIYTAFCLLVIF</sequence>
<evidence type="ECO:0000256" key="1">
    <source>
        <dbReference type="ARBA" id="ARBA00004141"/>
    </source>
</evidence>
<evidence type="ECO:0000256" key="5">
    <source>
        <dbReference type="ARBA" id="ARBA00023136"/>
    </source>
</evidence>
<evidence type="ECO:0000313" key="9">
    <source>
        <dbReference type="Proteomes" id="UP001497512"/>
    </source>
</evidence>
<name>A0ABP0URV2_9BRYO</name>
<evidence type="ECO:0000256" key="7">
    <source>
        <dbReference type="SAM" id="Phobius"/>
    </source>
</evidence>
<dbReference type="InterPro" id="IPR045231">
    <property type="entry name" value="Yip1/4-like"/>
</dbReference>
<evidence type="ECO:0000256" key="2">
    <source>
        <dbReference type="ARBA" id="ARBA00010596"/>
    </source>
</evidence>
<keyword evidence="3 7" id="KW-0812">Transmembrane</keyword>
<dbReference type="PANTHER" id="PTHR21236:SF2">
    <property type="entry name" value="PROTEIN YIPF"/>
    <property type="match status" value="1"/>
</dbReference>
<dbReference type="Proteomes" id="UP001497512">
    <property type="component" value="Chromosome 6"/>
</dbReference>